<organism evidence="2 3">
    <name type="scientific">Streptomyces aureoversilis</name>
    <dbReference type="NCBI Taxonomy" id="67277"/>
    <lineage>
        <taxon>Bacteria</taxon>
        <taxon>Bacillati</taxon>
        <taxon>Actinomycetota</taxon>
        <taxon>Actinomycetes</taxon>
        <taxon>Kitasatosporales</taxon>
        <taxon>Streptomycetaceae</taxon>
        <taxon>Streptomyces</taxon>
    </lineage>
</organism>
<keyword evidence="3" id="KW-1185">Reference proteome</keyword>
<dbReference type="InterPro" id="IPR050508">
    <property type="entry name" value="Methyltransf_Superfamily"/>
</dbReference>
<dbReference type="EC" id="2.1.1.-" evidence="2"/>
<dbReference type="CDD" id="cd02440">
    <property type="entry name" value="AdoMet_MTases"/>
    <property type="match status" value="1"/>
</dbReference>
<evidence type="ECO:0000313" key="3">
    <source>
        <dbReference type="Proteomes" id="UP001596222"/>
    </source>
</evidence>
<evidence type="ECO:0000313" key="2">
    <source>
        <dbReference type="EMBL" id="MFC5144771.1"/>
    </source>
</evidence>
<keyword evidence="2" id="KW-0808">Transferase</keyword>
<reference evidence="3" key="1">
    <citation type="journal article" date="2019" name="Int. J. Syst. Evol. Microbiol.">
        <title>The Global Catalogue of Microorganisms (GCM) 10K type strain sequencing project: providing services to taxonomists for standard genome sequencing and annotation.</title>
        <authorList>
            <consortium name="The Broad Institute Genomics Platform"/>
            <consortium name="The Broad Institute Genome Sequencing Center for Infectious Disease"/>
            <person name="Wu L."/>
            <person name="Ma J."/>
        </authorList>
    </citation>
    <scope>NUCLEOTIDE SEQUENCE [LARGE SCALE GENOMIC DNA]</scope>
    <source>
        <strain evidence="3">CGMCC 4.1641</strain>
    </source>
</reference>
<dbReference type="Proteomes" id="UP001596222">
    <property type="component" value="Unassembled WGS sequence"/>
</dbReference>
<dbReference type="GO" id="GO:0032259">
    <property type="term" value="P:methylation"/>
    <property type="evidence" value="ECO:0007669"/>
    <property type="project" value="UniProtKB-KW"/>
</dbReference>
<sequence>MTDAHDFREPAVPAGPKTFPFVHYLLGVEGLALLRSWLVGDAAASAARIAEAAELCRRWSARSPSGDVVVEESPVPDGYETWSASYDDSPNAVMVLADRALERALSGIPAGRALDVACGTGRQGERLRSLGHQVVGVDRSPTMLARARQQLPGSGLVVADMGALPFASGGFDVVTCCLGLAHQDDLRRAVGEIGRLLRPGGHAILCDVHPTLVLLGGHAVVPLGEGRVGFVRNHHHSHSAYLKAFAEHRLDVVDSAEPVFTEECRVSMSAATQVPEAARAAFTGLPAVLMWKLRRAR</sequence>
<dbReference type="GO" id="GO:0008168">
    <property type="term" value="F:methyltransferase activity"/>
    <property type="evidence" value="ECO:0007669"/>
    <property type="project" value="UniProtKB-KW"/>
</dbReference>
<dbReference type="PANTHER" id="PTHR42912">
    <property type="entry name" value="METHYLTRANSFERASE"/>
    <property type="match status" value="1"/>
</dbReference>
<gene>
    <name evidence="2" type="ORF">ACFPP6_08805</name>
</gene>
<dbReference type="InterPro" id="IPR013216">
    <property type="entry name" value="Methyltransf_11"/>
</dbReference>
<accession>A0ABV9ZWI5</accession>
<feature type="domain" description="Methyltransferase type 11" evidence="1">
    <location>
        <begin position="114"/>
        <end position="204"/>
    </location>
</feature>
<dbReference type="Gene3D" id="3.40.50.150">
    <property type="entry name" value="Vaccinia Virus protein VP39"/>
    <property type="match status" value="1"/>
</dbReference>
<dbReference type="InterPro" id="IPR029063">
    <property type="entry name" value="SAM-dependent_MTases_sf"/>
</dbReference>
<dbReference type="RefSeq" id="WP_382038826.1">
    <property type="nucleotide sequence ID" value="NZ_JBHSKJ010000004.1"/>
</dbReference>
<protein>
    <submittedName>
        <fullName evidence="2">Class I SAM-dependent methyltransferase</fullName>
        <ecNumber evidence="2">2.1.1.-</ecNumber>
    </submittedName>
</protein>
<dbReference type="Pfam" id="PF08241">
    <property type="entry name" value="Methyltransf_11"/>
    <property type="match status" value="1"/>
</dbReference>
<dbReference type="SUPFAM" id="SSF53335">
    <property type="entry name" value="S-adenosyl-L-methionine-dependent methyltransferases"/>
    <property type="match status" value="1"/>
</dbReference>
<keyword evidence="2" id="KW-0489">Methyltransferase</keyword>
<proteinExistence type="predicted"/>
<comment type="caution">
    <text evidence="2">The sequence shown here is derived from an EMBL/GenBank/DDBJ whole genome shotgun (WGS) entry which is preliminary data.</text>
</comment>
<name>A0ABV9ZWI5_9ACTN</name>
<evidence type="ECO:0000259" key="1">
    <source>
        <dbReference type="Pfam" id="PF08241"/>
    </source>
</evidence>
<dbReference type="EMBL" id="JBHSKJ010000004">
    <property type="protein sequence ID" value="MFC5144771.1"/>
    <property type="molecule type" value="Genomic_DNA"/>
</dbReference>